<sequence>MLKLRLEGPNNQIQSFMYELEHNSSIELHESEENCEIKNGEVVSYSQCAINHTPRSRVEIIEMETVDGLVIRLPLLDVIRVKITDEMQIVSGKSYDIFADNKKGHCTWPK</sequence>
<reference evidence="1 2" key="1">
    <citation type="submission" date="2019-03" db="EMBL/GenBank/DDBJ databases">
        <title>Genomic Encyclopedia of Type Strains, Phase IV (KMG-IV): sequencing the most valuable type-strain genomes for metagenomic binning, comparative biology and taxonomic classification.</title>
        <authorList>
            <person name="Goeker M."/>
        </authorList>
    </citation>
    <scope>NUCLEOTIDE SEQUENCE [LARGE SCALE GENOMIC DNA]</scope>
    <source>
        <strain evidence="1 2">DSM 46831</strain>
    </source>
</reference>
<protein>
    <submittedName>
        <fullName evidence="1">Uncharacterized protein</fullName>
    </submittedName>
</protein>
<name>A0A4R2RZS2_9BACL</name>
<dbReference type="EMBL" id="SLXV01000001">
    <property type="protein sequence ID" value="TCP70587.1"/>
    <property type="molecule type" value="Genomic_DNA"/>
</dbReference>
<gene>
    <name evidence="1" type="ORF">EDD57_10127</name>
</gene>
<dbReference type="Proteomes" id="UP000294746">
    <property type="component" value="Unassembled WGS sequence"/>
</dbReference>
<comment type="caution">
    <text evidence="1">The sequence shown here is derived from an EMBL/GenBank/DDBJ whole genome shotgun (WGS) entry which is preliminary data.</text>
</comment>
<dbReference type="RefSeq" id="WP_131847133.1">
    <property type="nucleotide sequence ID" value="NZ_SLXV01000001.1"/>
</dbReference>
<accession>A0A4R2RZS2</accession>
<keyword evidence="2" id="KW-1185">Reference proteome</keyword>
<dbReference type="OrthoDB" id="2990390at2"/>
<proteinExistence type="predicted"/>
<evidence type="ECO:0000313" key="2">
    <source>
        <dbReference type="Proteomes" id="UP000294746"/>
    </source>
</evidence>
<evidence type="ECO:0000313" key="1">
    <source>
        <dbReference type="EMBL" id="TCP70587.1"/>
    </source>
</evidence>
<organism evidence="1 2">
    <name type="scientific">Baia soyae</name>
    <dbReference type="NCBI Taxonomy" id="1544746"/>
    <lineage>
        <taxon>Bacteria</taxon>
        <taxon>Bacillati</taxon>
        <taxon>Bacillota</taxon>
        <taxon>Bacilli</taxon>
        <taxon>Bacillales</taxon>
        <taxon>Thermoactinomycetaceae</taxon>
        <taxon>Baia</taxon>
    </lineage>
</organism>
<dbReference type="AlphaFoldDB" id="A0A4R2RZS2"/>